<accession>K1Q1J5</accession>
<dbReference type="EMBL" id="JH818453">
    <property type="protein sequence ID" value="EKC22680.1"/>
    <property type="molecule type" value="Genomic_DNA"/>
</dbReference>
<organism evidence="2">
    <name type="scientific">Magallana gigas</name>
    <name type="common">Pacific oyster</name>
    <name type="synonym">Crassostrea gigas</name>
    <dbReference type="NCBI Taxonomy" id="29159"/>
    <lineage>
        <taxon>Eukaryota</taxon>
        <taxon>Metazoa</taxon>
        <taxon>Spiralia</taxon>
        <taxon>Lophotrochozoa</taxon>
        <taxon>Mollusca</taxon>
        <taxon>Bivalvia</taxon>
        <taxon>Autobranchia</taxon>
        <taxon>Pteriomorphia</taxon>
        <taxon>Ostreida</taxon>
        <taxon>Ostreoidea</taxon>
        <taxon>Ostreidae</taxon>
        <taxon>Magallana</taxon>
    </lineage>
</organism>
<sequence length="269" mass="29824">MITLINESLIPDNQLATNELITLKGKGSNIMHGRLIKGVAFAIGNLHVSWNCCAVPIDDEMILGLDFLARYHGIVNIKECTISLKNNTFQVNLISNLKQHPNSYVQIQRTMCIPPNTIVIVPVQLENQLTGEYVVSTVRLNSELLVSLTLGRGNITAMSFINDSCTAVKIKEGTVVREAEAYAESQEEKSHNFIRKQQSSAQVDDEHVRSYFPPPLFHWRGPRVASEGAATCQIWSNNEVNSRPRTIALIPPDRPNKPLSTGTLHPSSS</sequence>
<proteinExistence type="predicted"/>
<evidence type="ECO:0000256" key="1">
    <source>
        <dbReference type="SAM" id="MobiDB-lite"/>
    </source>
</evidence>
<dbReference type="HOGENOM" id="CLU_1035312_0_0_1"/>
<dbReference type="InParanoid" id="K1Q1J5"/>
<dbReference type="AlphaFoldDB" id="K1Q1J5"/>
<gene>
    <name evidence="2" type="ORF">CGI_10001738</name>
</gene>
<reference evidence="2" key="1">
    <citation type="journal article" date="2012" name="Nature">
        <title>The oyster genome reveals stress adaptation and complexity of shell formation.</title>
        <authorList>
            <person name="Zhang G."/>
            <person name="Fang X."/>
            <person name="Guo X."/>
            <person name="Li L."/>
            <person name="Luo R."/>
            <person name="Xu F."/>
            <person name="Yang P."/>
            <person name="Zhang L."/>
            <person name="Wang X."/>
            <person name="Qi H."/>
            <person name="Xiong Z."/>
            <person name="Que H."/>
            <person name="Xie Y."/>
            <person name="Holland P.W."/>
            <person name="Paps J."/>
            <person name="Zhu Y."/>
            <person name="Wu F."/>
            <person name="Chen Y."/>
            <person name="Wang J."/>
            <person name="Peng C."/>
            <person name="Meng J."/>
            <person name="Yang L."/>
            <person name="Liu J."/>
            <person name="Wen B."/>
            <person name="Zhang N."/>
            <person name="Huang Z."/>
            <person name="Zhu Q."/>
            <person name="Feng Y."/>
            <person name="Mount A."/>
            <person name="Hedgecock D."/>
            <person name="Xu Z."/>
            <person name="Liu Y."/>
            <person name="Domazet-Loso T."/>
            <person name="Du Y."/>
            <person name="Sun X."/>
            <person name="Zhang S."/>
            <person name="Liu B."/>
            <person name="Cheng P."/>
            <person name="Jiang X."/>
            <person name="Li J."/>
            <person name="Fan D."/>
            <person name="Wang W."/>
            <person name="Fu W."/>
            <person name="Wang T."/>
            <person name="Wang B."/>
            <person name="Zhang J."/>
            <person name="Peng Z."/>
            <person name="Li Y."/>
            <person name="Li N."/>
            <person name="Wang J."/>
            <person name="Chen M."/>
            <person name="He Y."/>
            <person name="Tan F."/>
            <person name="Song X."/>
            <person name="Zheng Q."/>
            <person name="Huang R."/>
            <person name="Yang H."/>
            <person name="Du X."/>
            <person name="Chen L."/>
            <person name="Yang M."/>
            <person name="Gaffney P.M."/>
            <person name="Wang S."/>
            <person name="Luo L."/>
            <person name="She Z."/>
            <person name="Ming Y."/>
            <person name="Huang W."/>
            <person name="Zhang S."/>
            <person name="Huang B."/>
            <person name="Zhang Y."/>
            <person name="Qu T."/>
            <person name="Ni P."/>
            <person name="Miao G."/>
            <person name="Wang J."/>
            <person name="Wang Q."/>
            <person name="Steinberg C.E."/>
            <person name="Wang H."/>
            <person name="Li N."/>
            <person name="Qian L."/>
            <person name="Zhang G."/>
            <person name="Li Y."/>
            <person name="Yang H."/>
            <person name="Liu X."/>
            <person name="Wang J."/>
            <person name="Yin Y."/>
            <person name="Wang J."/>
        </authorList>
    </citation>
    <scope>NUCLEOTIDE SEQUENCE [LARGE SCALE GENOMIC DNA]</scope>
    <source>
        <strain evidence="2">05x7-T-G4-1.051#20</strain>
    </source>
</reference>
<feature type="region of interest" description="Disordered" evidence="1">
    <location>
        <begin position="247"/>
        <end position="269"/>
    </location>
</feature>
<dbReference type="Gene3D" id="2.40.70.10">
    <property type="entry name" value="Acid Proteases"/>
    <property type="match status" value="1"/>
</dbReference>
<evidence type="ECO:0000313" key="2">
    <source>
        <dbReference type="EMBL" id="EKC22680.1"/>
    </source>
</evidence>
<dbReference type="InterPro" id="IPR021109">
    <property type="entry name" value="Peptidase_aspartic_dom_sf"/>
</dbReference>
<protein>
    <submittedName>
        <fullName evidence="2">Uncharacterized protein</fullName>
    </submittedName>
</protein>
<feature type="compositionally biased region" description="Polar residues" evidence="1">
    <location>
        <begin position="258"/>
        <end position="269"/>
    </location>
</feature>
<name>K1Q1J5_MAGGI</name>